<sequence length="183" mass="20624">MNFIAWMIVGCEIAFWIVILLGLTTRYIAKKEKMGFFLLALTPVIDLILLLVTGIDLYNGTKATTVHGIAAIYIGVSLAFGKSMIKWADEHFLYYVMKQGQKPIKRFGREHANHGLKGWFQHLVAYGIGAGLLGALIYLLNDSQQTEALSGILRIWSLVLAIDLCITISYFIWPKKMKETIKQ</sequence>
<keyword evidence="1" id="KW-0812">Transmembrane</keyword>
<feature type="transmembrane region" description="Helical" evidence="1">
    <location>
        <begin position="6"/>
        <end position="24"/>
    </location>
</feature>
<evidence type="ECO:0000256" key="1">
    <source>
        <dbReference type="SAM" id="Phobius"/>
    </source>
</evidence>
<name>A0A0V8JJ36_9BACI</name>
<feature type="transmembrane region" description="Helical" evidence="1">
    <location>
        <begin position="64"/>
        <end position="81"/>
    </location>
</feature>
<dbReference type="GeneID" id="93683074"/>
<proteinExistence type="predicted"/>
<organism evidence="2 3">
    <name type="scientific">Priestia veravalensis</name>
    <dbReference type="NCBI Taxonomy" id="1414648"/>
    <lineage>
        <taxon>Bacteria</taxon>
        <taxon>Bacillati</taxon>
        <taxon>Bacillota</taxon>
        <taxon>Bacilli</taxon>
        <taxon>Bacillales</taxon>
        <taxon>Bacillaceae</taxon>
        <taxon>Priestia</taxon>
    </lineage>
</organism>
<dbReference type="AlphaFoldDB" id="A0A0V8JJ36"/>
<accession>A0A0V8JJ36</accession>
<comment type="caution">
    <text evidence="2">The sequence shown here is derived from an EMBL/GenBank/DDBJ whole genome shotgun (WGS) entry which is preliminary data.</text>
</comment>
<reference evidence="2 3" key="1">
    <citation type="submission" date="2015-11" db="EMBL/GenBank/DDBJ databases">
        <title>Bacillus caseinolyticus sp nov.</title>
        <authorList>
            <person name="Dastager S.G."/>
            <person name="Mawlankar R."/>
        </authorList>
    </citation>
    <scope>NUCLEOTIDE SEQUENCE [LARGE SCALE GENOMIC DNA]</scope>
    <source>
        <strain evidence="2 3">SGD-V-76</strain>
    </source>
</reference>
<dbReference type="RefSeq" id="WP_062687133.1">
    <property type="nucleotide sequence ID" value="NZ_KQ758673.1"/>
</dbReference>
<feature type="transmembrane region" description="Helical" evidence="1">
    <location>
        <begin position="36"/>
        <end position="58"/>
    </location>
</feature>
<dbReference type="Proteomes" id="UP000053681">
    <property type="component" value="Unassembled WGS sequence"/>
</dbReference>
<evidence type="ECO:0008006" key="4">
    <source>
        <dbReference type="Google" id="ProtNLM"/>
    </source>
</evidence>
<keyword evidence="3" id="KW-1185">Reference proteome</keyword>
<keyword evidence="1" id="KW-1133">Transmembrane helix</keyword>
<feature type="transmembrane region" description="Helical" evidence="1">
    <location>
        <begin position="123"/>
        <end position="140"/>
    </location>
</feature>
<protein>
    <recommendedName>
        <fullName evidence="4">Integral inner membrane protein</fullName>
    </recommendedName>
</protein>
<keyword evidence="1" id="KW-0472">Membrane</keyword>
<evidence type="ECO:0000313" key="2">
    <source>
        <dbReference type="EMBL" id="KSU86985.1"/>
    </source>
</evidence>
<dbReference type="EMBL" id="LNQP01000058">
    <property type="protein sequence ID" value="KSU86985.1"/>
    <property type="molecule type" value="Genomic_DNA"/>
</dbReference>
<evidence type="ECO:0000313" key="3">
    <source>
        <dbReference type="Proteomes" id="UP000053681"/>
    </source>
</evidence>
<feature type="transmembrane region" description="Helical" evidence="1">
    <location>
        <begin position="152"/>
        <end position="173"/>
    </location>
</feature>
<gene>
    <name evidence="2" type="ORF">AS180_15725</name>
</gene>